<protein>
    <recommendedName>
        <fullName evidence="2">F-box domain-containing protein</fullName>
    </recommendedName>
</protein>
<gene>
    <name evidence="3" type="primary">A06p036780.1_BraROA</name>
    <name evidence="3" type="ORF">IGI04_023867</name>
</gene>
<evidence type="ECO:0000256" key="1">
    <source>
        <dbReference type="SAM" id="MobiDB-lite"/>
    </source>
</evidence>
<accession>A0ABQ7M538</accession>
<dbReference type="InterPro" id="IPR036047">
    <property type="entry name" value="F-box-like_dom_sf"/>
</dbReference>
<feature type="compositionally biased region" description="Basic and acidic residues" evidence="1">
    <location>
        <begin position="1"/>
        <end position="10"/>
    </location>
</feature>
<dbReference type="PANTHER" id="PTHR31111:SF58">
    <property type="entry name" value="F-BOX DOMAIN-CONTAINING PROTEIN"/>
    <property type="match status" value="1"/>
</dbReference>
<evidence type="ECO:0000313" key="3">
    <source>
        <dbReference type="EMBL" id="KAG5393904.1"/>
    </source>
</evidence>
<feature type="domain" description="F-box" evidence="2">
    <location>
        <begin position="28"/>
        <end position="68"/>
    </location>
</feature>
<keyword evidence="4" id="KW-1185">Reference proteome</keyword>
<dbReference type="NCBIfam" id="TIGR01640">
    <property type="entry name" value="F_box_assoc_1"/>
    <property type="match status" value="1"/>
</dbReference>
<dbReference type="InterPro" id="IPR017451">
    <property type="entry name" value="F-box-assoc_interact_dom"/>
</dbReference>
<dbReference type="SUPFAM" id="SSF81383">
    <property type="entry name" value="F-box domain"/>
    <property type="match status" value="1"/>
</dbReference>
<evidence type="ECO:0000313" key="4">
    <source>
        <dbReference type="Proteomes" id="UP000823674"/>
    </source>
</evidence>
<dbReference type="PANTHER" id="PTHR31111">
    <property type="entry name" value="BNAA05G37150D PROTEIN-RELATED"/>
    <property type="match status" value="1"/>
</dbReference>
<comment type="caution">
    <text evidence="3">The sequence shown here is derived from an EMBL/GenBank/DDBJ whole genome shotgun (WGS) entry which is preliminary data.</text>
</comment>
<dbReference type="Pfam" id="PF08268">
    <property type="entry name" value="FBA_3"/>
    <property type="match status" value="1"/>
</dbReference>
<feature type="region of interest" description="Disordered" evidence="1">
    <location>
        <begin position="1"/>
        <end position="22"/>
    </location>
</feature>
<dbReference type="Pfam" id="PF00646">
    <property type="entry name" value="F-box"/>
    <property type="match status" value="1"/>
</dbReference>
<dbReference type="EMBL" id="JADBGQ010000006">
    <property type="protein sequence ID" value="KAG5393904.1"/>
    <property type="molecule type" value="Genomic_DNA"/>
</dbReference>
<organism evidence="3 4">
    <name type="scientific">Brassica rapa subsp. trilocularis</name>
    <dbReference type="NCBI Taxonomy" id="1813537"/>
    <lineage>
        <taxon>Eukaryota</taxon>
        <taxon>Viridiplantae</taxon>
        <taxon>Streptophyta</taxon>
        <taxon>Embryophyta</taxon>
        <taxon>Tracheophyta</taxon>
        <taxon>Spermatophyta</taxon>
        <taxon>Magnoliopsida</taxon>
        <taxon>eudicotyledons</taxon>
        <taxon>Gunneridae</taxon>
        <taxon>Pentapetalae</taxon>
        <taxon>rosids</taxon>
        <taxon>malvids</taxon>
        <taxon>Brassicales</taxon>
        <taxon>Brassicaceae</taxon>
        <taxon>Brassiceae</taxon>
        <taxon>Brassica</taxon>
    </lineage>
</organism>
<feature type="non-terminal residue" evidence="3">
    <location>
        <position position="611"/>
    </location>
</feature>
<evidence type="ECO:0000259" key="2">
    <source>
        <dbReference type="SMART" id="SM00256"/>
    </source>
</evidence>
<dbReference type="Proteomes" id="UP000823674">
    <property type="component" value="Chromosome A06"/>
</dbReference>
<dbReference type="InterPro" id="IPR013187">
    <property type="entry name" value="F-box-assoc_dom_typ3"/>
</dbReference>
<reference evidence="3 4" key="1">
    <citation type="submission" date="2021-03" db="EMBL/GenBank/DDBJ databases">
        <authorList>
            <person name="King G.J."/>
            <person name="Bancroft I."/>
            <person name="Baten A."/>
            <person name="Bloomfield J."/>
            <person name="Borpatragohain P."/>
            <person name="He Z."/>
            <person name="Irish N."/>
            <person name="Irwin J."/>
            <person name="Liu K."/>
            <person name="Mauleon R.P."/>
            <person name="Moore J."/>
            <person name="Morris R."/>
            <person name="Ostergaard L."/>
            <person name="Wang B."/>
            <person name="Wells R."/>
        </authorList>
    </citation>
    <scope>NUCLEOTIDE SEQUENCE [LARGE SCALE GENOMIC DNA]</scope>
    <source>
        <strain evidence="3">R-o-18</strain>
        <tissue evidence="3">Leaf</tissue>
    </source>
</reference>
<name>A0ABQ7M538_BRACM</name>
<dbReference type="InterPro" id="IPR001810">
    <property type="entry name" value="F-box_dom"/>
</dbReference>
<dbReference type="Gene3D" id="1.20.1280.50">
    <property type="match status" value="1"/>
</dbReference>
<dbReference type="SMART" id="SM00256">
    <property type="entry name" value="FBOX"/>
    <property type="match status" value="1"/>
</dbReference>
<sequence length="611" mass="70470">MKKRGKENQKSLRKGHQGGEKLPQSINVPYDLAVEILSRLPVKTLARLRCVSKLWSSSIITEAIKTRALTQPRQLVVCYHRSIQSSYISSYTYPLNANTTFVAADRGGLAMSPPCRTLYQRRSTFDYAYVRGLIFYYSDSKQFAIYNPTTSQNVLLPRTVGYHKENKSFDGFSRYDPVANVAESKYYHGFFGYDPVKDQYKVLRFIKGATICDYSCMVITFRGPNKQEWRKIEIQEDISPPRGNGVCINGIIYYLGGTLTSSVLVLGRFDVRFERFDHIQMPIDVEMNQLEELSLVNYQGKLGCTFYSKDRAEVWVMKDHGSEKHEWSKVTIDMSLPDMLKTLVAGVTLDGEIVIMPKTLDSAQTLLYAYFYNPKENKTRRVEFETNLKGELEVCIFSEPDHMENATSLLGSQFNRKKTKKKKRKKTKKSATTTVFSYNKIFLCPKKLLVNSIFMCRSRSSDNIPNMAYIFGGLVPLLCLEQDLNQDRLISWSQHNQTDKEGRRMIIQAFQRNCSGAVVFSESSISTWEDKHSSLGMRRWRWRDIKPMKWARRVRADCGNKDRIFEFITIFKVAVLLTMAYVFLRVYSEGSSGRVYQCGIPERPLDCEPLY</sequence>
<proteinExistence type="predicted"/>